<name>A0A9X4M9K4_9CYAN</name>
<gene>
    <name evidence="1" type="ORF">FEV09_17830</name>
</gene>
<sequence length="262" mass="29732">MSSIGTTQNSYLYTGEQFDAGVGQYYLRDRYYNQAIGRFTRSDTWEGNTNNPLSLNKYLYANGNPLAFVDPSGRTAVLDGDIVHEVIGKHFVSEDRINRVYDPRSSQNPGVKVIQQNILRILRRSLGDENESGVRYRNSARPDLTDFKLREIYEVKPRTQLSKAQNQLNRDLAALNLRDPQRWFAGVTYKSYPSVIPITGTNRFALVSTYGPGLIIYDRIGYDEDSPLVLISVAFIRAVEKSQIDLLVSNTRLQASLSRGFF</sequence>
<accession>A0A9X4M9K4</accession>
<dbReference type="EMBL" id="VBTY01000181">
    <property type="protein sequence ID" value="MDG3496401.1"/>
    <property type="molecule type" value="Genomic_DNA"/>
</dbReference>
<proteinExistence type="predicted"/>
<organism evidence="1 2">
    <name type="scientific">Pseudanabaena catenata USMAC16</name>
    <dbReference type="NCBI Taxonomy" id="1855837"/>
    <lineage>
        <taxon>Bacteria</taxon>
        <taxon>Bacillati</taxon>
        <taxon>Cyanobacteriota</taxon>
        <taxon>Cyanophyceae</taxon>
        <taxon>Pseudanabaenales</taxon>
        <taxon>Pseudanabaenaceae</taxon>
        <taxon>Pseudanabaena</taxon>
    </lineage>
</organism>
<dbReference type="AlphaFoldDB" id="A0A9X4M9K4"/>
<dbReference type="Proteomes" id="UP001152872">
    <property type="component" value="Unassembled WGS sequence"/>
</dbReference>
<evidence type="ECO:0000313" key="1">
    <source>
        <dbReference type="EMBL" id="MDG3496401.1"/>
    </source>
</evidence>
<evidence type="ECO:0000313" key="2">
    <source>
        <dbReference type="Proteomes" id="UP001152872"/>
    </source>
</evidence>
<keyword evidence="2" id="KW-1185">Reference proteome</keyword>
<comment type="caution">
    <text evidence="1">The sequence shown here is derived from an EMBL/GenBank/DDBJ whole genome shotgun (WGS) entry which is preliminary data.</text>
</comment>
<protein>
    <submittedName>
        <fullName evidence="1">RHS repeat-associated core domain-containing protein</fullName>
    </submittedName>
</protein>
<dbReference type="Gene3D" id="2.180.10.10">
    <property type="entry name" value="RHS repeat-associated core"/>
    <property type="match status" value="1"/>
</dbReference>
<dbReference type="RefSeq" id="WP_009628578.1">
    <property type="nucleotide sequence ID" value="NZ_VBTY01000181.1"/>
</dbReference>
<dbReference type="NCBIfam" id="TIGR03696">
    <property type="entry name" value="Rhs_assc_core"/>
    <property type="match status" value="1"/>
</dbReference>
<reference evidence="1" key="1">
    <citation type="submission" date="2019-05" db="EMBL/GenBank/DDBJ databases">
        <title>Whole genome sequencing of Pseudanabaena catenata USMAC16.</title>
        <authorList>
            <person name="Khan Z."/>
            <person name="Omar W.M."/>
            <person name="Convey P."/>
            <person name="Merican F."/>
            <person name="Najimudin N."/>
        </authorList>
    </citation>
    <scope>NUCLEOTIDE SEQUENCE</scope>
    <source>
        <strain evidence="1">USMAC16</strain>
    </source>
</reference>
<dbReference type="InterPro" id="IPR022385">
    <property type="entry name" value="Rhs_assc_core"/>
</dbReference>